<dbReference type="InterPro" id="IPR025863">
    <property type="entry name" value="Choline_sulf_C_dom"/>
</dbReference>
<accession>A0A395IDI6</accession>
<dbReference type="Gene3D" id="3.40.720.10">
    <property type="entry name" value="Alkaline Phosphatase, subunit A"/>
    <property type="match status" value="1"/>
</dbReference>
<protein>
    <recommendedName>
        <fullName evidence="9">Sulfatase N-terminal domain-containing protein</fullName>
    </recommendedName>
</protein>
<dbReference type="EMBL" id="QKRW01000083">
    <property type="protein sequence ID" value="RAL58422.1"/>
    <property type="molecule type" value="Genomic_DNA"/>
</dbReference>
<dbReference type="NCBIfam" id="TIGR03417">
    <property type="entry name" value="chol_sulfatase"/>
    <property type="match status" value="1"/>
</dbReference>
<reference evidence="7 8" key="1">
    <citation type="submission" date="2018-06" db="EMBL/GenBank/DDBJ databases">
        <title>Genome Sequence of the Brown Rot Fungal Pathogen Monilinia fructigena.</title>
        <authorList>
            <person name="Landi L."/>
            <person name="De Miccolis Angelini R.M."/>
            <person name="Pollastro S."/>
            <person name="Abate D."/>
            <person name="Faretra F."/>
            <person name="Romanazzi G."/>
        </authorList>
    </citation>
    <scope>NUCLEOTIDE SEQUENCE [LARGE SCALE GENOMIC DNA]</scope>
    <source>
        <strain evidence="7 8">Mfrg269</strain>
    </source>
</reference>
<dbReference type="OrthoDB" id="96314at2759"/>
<evidence type="ECO:0000259" key="5">
    <source>
        <dbReference type="Pfam" id="PF00884"/>
    </source>
</evidence>
<dbReference type="InterPro" id="IPR024607">
    <property type="entry name" value="Sulfatase_CS"/>
</dbReference>
<dbReference type="InterPro" id="IPR000917">
    <property type="entry name" value="Sulfatase_N"/>
</dbReference>
<dbReference type="InterPro" id="IPR017785">
    <property type="entry name" value="Choline-sulfatase"/>
</dbReference>
<dbReference type="GO" id="GO:0008484">
    <property type="term" value="F:sulfuric ester hydrolase activity"/>
    <property type="evidence" value="ECO:0007669"/>
    <property type="project" value="TreeGrafter"/>
</dbReference>
<feature type="region of interest" description="Disordered" evidence="4">
    <location>
        <begin position="1"/>
        <end position="27"/>
    </location>
</feature>
<keyword evidence="2" id="KW-0479">Metal-binding</keyword>
<dbReference type="GO" id="GO:0046872">
    <property type="term" value="F:metal ion binding"/>
    <property type="evidence" value="ECO:0007669"/>
    <property type="project" value="UniProtKB-KW"/>
</dbReference>
<dbReference type="PANTHER" id="PTHR45953:SF1">
    <property type="entry name" value="IDURONATE 2-SULFATASE"/>
    <property type="match status" value="1"/>
</dbReference>
<evidence type="ECO:0008006" key="9">
    <source>
        <dbReference type="Google" id="ProtNLM"/>
    </source>
</evidence>
<name>A0A395IDI6_9HELO</name>
<dbReference type="AlphaFoldDB" id="A0A395IDI6"/>
<dbReference type="CDD" id="cd16032">
    <property type="entry name" value="choline-sulfatase"/>
    <property type="match status" value="1"/>
</dbReference>
<evidence type="ECO:0000313" key="7">
    <source>
        <dbReference type="EMBL" id="RAL58422.1"/>
    </source>
</evidence>
<dbReference type="GO" id="GO:0005737">
    <property type="term" value="C:cytoplasm"/>
    <property type="evidence" value="ECO:0007669"/>
    <property type="project" value="TreeGrafter"/>
</dbReference>
<dbReference type="PROSITE" id="PS00149">
    <property type="entry name" value="SULFATASE_2"/>
    <property type="match status" value="1"/>
</dbReference>
<dbReference type="PANTHER" id="PTHR45953">
    <property type="entry name" value="IDURONATE 2-SULFATASE"/>
    <property type="match status" value="1"/>
</dbReference>
<feature type="domain" description="Choline sulfatase enzyme C-terminal" evidence="6">
    <location>
        <begin position="487"/>
        <end position="538"/>
    </location>
</feature>
<dbReference type="Proteomes" id="UP000249056">
    <property type="component" value="Unassembled WGS sequence"/>
</dbReference>
<comment type="similarity">
    <text evidence="1">Belongs to the sulfatase family.</text>
</comment>
<evidence type="ECO:0000259" key="6">
    <source>
        <dbReference type="Pfam" id="PF12411"/>
    </source>
</evidence>
<feature type="domain" description="Sulfatase N-terminal" evidence="5">
    <location>
        <begin position="34"/>
        <end position="377"/>
    </location>
</feature>
<keyword evidence="3" id="KW-0378">Hydrolase</keyword>
<evidence type="ECO:0000313" key="8">
    <source>
        <dbReference type="Proteomes" id="UP000249056"/>
    </source>
</evidence>
<comment type="caution">
    <text evidence="7">The sequence shown here is derived from an EMBL/GenBank/DDBJ whole genome shotgun (WGS) entry which is preliminary data.</text>
</comment>
<dbReference type="SUPFAM" id="SSF53649">
    <property type="entry name" value="Alkaline phosphatase-like"/>
    <property type="match status" value="1"/>
</dbReference>
<gene>
    <name evidence="7" type="ORF">DID88_005127</name>
</gene>
<organism evidence="7 8">
    <name type="scientific">Monilinia fructigena</name>
    <dbReference type="NCBI Taxonomy" id="38457"/>
    <lineage>
        <taxon>Eukaryota</taxon>
        <taxon>Fungi</taxon>
        <taxon>Dikarya</taxon>
        <taxon>Ascomycota</taxon>
        <taxon>Pezizomycotina</taxon>
        <taxon>Leotiomycetes</taxon>
        <taxon>Helotiales</taxon>
        <taxon>Sclerotiniaceae</taxon>
        <taxon>Monilinia</taxon>
    </lineage>
</organism>
<keyword evidence="8" id="KW-1185">Reference proteome</keyword>
<evidence type="ECO:0000256" key="4">
    <source>
        <dbReference type="SAM" id="MobiDB-lite"/>
    </source>
</evidence>
<evidence type="ECO:0000256" key="3">
    <source>
        <dbReference type="ARBA" id="ARBA00022801"/>
    </source>
</evidence>
<evidence type="ECO:0000256" key="2">
    <source>
        <dbReference type="ARBA" id="ARBA00022723"/>
    </source>
</evidence>
<dbReference type="Pfam" id="PF12411">
    <property type="entry name" value="Choline_sulf_C"/>
    <property type="match status" value="1"/>
</dbReference>
<dbReference type="Pfam" id="PF00884">
    <property type="entry name" value="Sulfatase"/>
    <property type="match status" value="1"/>
</dbReference>
<proteinExistence type="inferred from homology"/>
<dbReference type="InterPro" id="IPR017850">
    <property type="entry name" value="Alkaline_phosphatase_core_sf"/>
</dbReference>
<evidence type="ECO:0000256" key="1">
    <source>
        <dbReference type="ARBA" id="ARBA00008779"/>
    </source>
</evidence>
<dbReference type="FunFam" id="3.40.720.10:FF:000032">
    <property type="entry name" value="Choline sulfatase"/>
    <property type="match status" value="1"/>
</dbReference>
<dbReference type="PROSITE" id="PS00523">
    <property type="entry name" value="SULFATASE_1"/>
    <property type="match status" value="1"/>
</dbReference>
<sequence length="574" mass="64448">MAPDLNTVPSSPRLEKKSTFPFNDTNNMSSGSKPNILYIMADQLAAPLLKMHNPKSQIQTPHLDSLAKDAVVFDSAYCPSPLCAPSRMSMVTGQLPCRIGSYDNASSIDPSTPTYAHYLRAAGYETTLAGKMHFIGEQLHGYESRLTSDIYPGDYGWAVNWEEPDKRLEWYHNASSILQAGICVRSNQLDYDEEVMYKSTQFLYDHVRKGPNTRPFCMTVSLTHPHDPYNIQKKFWDLYEGVDIDLPETKIPQEELDAHSKRLLKVCDLWGKGFTDEEIKRARRAYYGAVSYVDDCIGKLLQVLKDCRLDENTIIVFSGDHGDMLGERGLWYKMSYFESSVRVPLLVHYPKYFNAHHVSENVSTLDILPTLADLANVELWPGLPMDGSSLLPHLQSRPGGSDTVFAEYCGEGTISPMMMIRRGPWKYITCPADPDQLYNLAADPKEVTNLASLPAKHPLMTEETTKFLSDFKAEAAAKWDFEKITNDVLLSQRQRRLVWSALKIGKFTSWDYDPNDDGREKYIRSHIPLDDLELRARYPPVDSQGRDLAGVGMGGSGAGGMGSVVYDQAGAHGQ</sequence>